<feature type="coiled-coil region" evidence="1">
    <location>
        <begin position="136"/>
        <end position="199"/>
    </location>
</feature>
<name>A0A8K0SPW1_9HYPO</name>
<proteinExistence type="predicted"/>
<reference evidence="2" key="1">
    <citation type="journal article" date="2021" name="Nat. Commun.">
        <title>Genetic determinants of endophytism in the Arabidopsis root mycobiome.</title>
        <authorList>
            <person name="Mesny F."/>
            <person name="Miyauchi S."/>
            <person name="Thiergart T."/>
            <person name="Pickel B."/>
            <person name="Atanasova L."/>
            <person name="Karlsson M."/>
            <person name="Huettel B."/>
            <person name="Barry K.W."/>
            <person name="Haridas S."/>
            <person name="Chen C."/>
            <person name="Bauer D."/>
            <person name="Andreopoulos W."/>
            <person name="Pangilinan J."/>
            <person name="LaButti K."/>
            <person name="Riley R."/>
            <person name="Lipzen A."/>
            <person name="Clum A."/>
            <person name="Drula E."/>
            <person name="Henrissat B."/>
            <person name="Kohler A."/>
            <person name="Grigoriev I.V."/>
            <person name="Martin F.M."/>
            <person name="Hacquard S."/>
        </authorList>
    </citation>
    <scope>NUCLEOTIDE SEQUENCE</scope>
    <source>
        <strain evidence="2">MPI-CAGE-CH-0235</strain>
    </source>
</reference>
<accession>A0A8K0SPW1</accession>
<sequence length="203" mass="22808">MDNSLDETTLSTLTLLESRLLRIEHVLYGQTASPSLASEDSTVDRLGSLERRFSTVLSDFRVYGELLKIYRAHPDFFHAPDASEPPSQLAPDAIQSIVLASASMYPATLSSLTAIQDSPIPDPSESASLLALADKMKALEATQTAQAAEMAELRRRSEVVMRTWYESEVLQTSQALADVERRMERVERWIRRLEHAKEEEKEI</sequence>
<organism evidence="2 3">
    <name type="scientific">Stachybotrys elegans</name>
    <dbReference type="NCBI Taxonomy" id="80388"/>
    <lineage>
        <taxon>Eukaryota</taxon>
        <taxon>Fungi</taxon>
        <taxon>Dikarya</taxon>
        <taxon>Ascomycota</taxon>
        <taxon>Pezizomycotina</taxon>
        <taxon>Sordariomycetes</taxon>
        <taxon>Hypocreomycetidae</taxon>
        <taxon>Hypocreales</taxon>
        <taxon>Stachybotryaceae</taxon>
        <taxon>Stachybotrys</taxon>
    </lineage>
</organism>
<dbReference type="GO" id="GO:0061640">
    <property type="term" value="P:cytoskeleton-dependent cytokinesis"/>
    <property type="evidence" value="ECO:0007669"/>
    <property type="project" value="InterPro"/>
</dbReference>
<dbReference type="EMBL" id="JAGPNK010000008">
    <property type="protein sequence ID" value="KAH7316643.1"/>
    <property type="molecule type" value="Genomic_DNA"/>
</dbReference>
<gene>
    <name evidence="2" type="ORF">B0I35DRAFT_260104</name>
</gene>
<dbReference type="InterPro" id="IPR009991">
    <property type="entry name" value="DCTN3"/>
</dbReference>
<keyword evidence="1" id="KW-0175">Coiled coil</keyword>
<protein>
    <submittedName>
        <fullName evidence="2">Uncharacterized protein</fullName>
    </submittedName>
</protein>
<dbReference type="AlphaFoldDB" id="A0A8K0SPW1"/>
<comment type="caution">
    <text evidence="2">The sequence shown here is derived from an EMBL/GenBank/DDBJ whole genome shotgun (WGS) entry which is preliminary data.</text>
</comment>
<evidence type="ECO:0000313" key="2">
    <source>
        <dbReference type="EMBL" id="KAH7316643.1"/>
    </source>
</evidence>
<dbReference type="OrthoDB" id="5403729at2759"/>
<dbReference type="Pfam" id="PF07426">
    <property type="entry name" value="Dynactin_p22"/>
    <property type="match status" value="1"/>
</dbReference>
<dbReference type="Proteomes" id="UP000813444">
    <property type="component" value="Unassembled WGS sequence"/>
</dbReference>
<evidence type="ECO:0000313" key="3">
    <source>
        <dbReference type="Proteomes" id="UP000813444"/>
    </source>
</evidence>
<keyword evidence="3" id="KW-1185">Reference proteome</keyword>
<dbReference type="GO" id="GO:0005869">
    <property type="term" value="C:dynactin complex"/>
    <property type="evidence" value="ECO:0007669"/>
    <property type="project" value="InterPro"/>
</dbReference>
<evidence type="ECO:0000256" key="1">
    <source>
        <dbReference type="SAM" id="Coils"/>
    </source>
</evidence>